<dbReference type="RefSeq" id="WP_158495982.1">
    <property type="nucleotide sequence ID" value="NZ_JACHNA010000001.1"/>
</dbReference>
<evidence type="ECO:0000313" key="7">
    <source>
        <dbReference type="EMBL" id="MBB4735344.1"/>
    </source>
</evidence>
<feature type="domain" description="YqgF/RNase H-like" evidence="6">
    <location>
        <begin position="10"/>
        <end position="116"/>
    </location>
</feature>
<dbReference type="PANTHER" id="PTHR33317">
    <property type="entry name" value="POLYNUCLEOTIDYL TRANSFERASE, RIBONUCLEASE H-LIKE SUPERFAMILY PROTEIN"/>
    <property type="match status" value="1"/>
</dbReference>
<evidence type="ECO:0000256" key="4">
    <source>
        <dbReference type="ARBA" id="ARBA00022801"/>
    </source>
</evidence>
<evidence type="ECO:0000256" key="3">
    <source>
        <dbReference type="ARBA" id="ARBA00022722"/>
    </source>
</evidence>
<keyword evidence="2 5" id="KW-0690">Ribosome biogenesis</keyword>
<accession>A0A7W7GNG6</accession>
<dbReference type="GO" id="GO:0000967">
    <property type="term" value="P:rRNA 5'-end processing"/>
    <property type="evidence" value="ECO:0007669"/>
    <property type="project" value="UniProtKB-UniRule"/>
</dbReference>
<dbReference type="Proteomes" id="UP000540191">
    <property type="component" value="Unassembled WGS sequence"/>
</dbReference>
<comment type="subcellular location">
    <subcellularLocation>
        <location evidence="5">Cytoplasm</location>
    </subcellularLocation>
</comment>
<proteinExistence type="inferred from homology"/>
<dbReference type="InterPro" id="IPR012337">
    <property type="entry name" value="RNaseH-like_sf"/>
</dbReference>
<dbReference type="NCBIfam" id="TIGR00250">
    <property type="entry name" value="RNAse_H_YqgF"/>
    <property type="match status" value="1"/>
</dbReference>
<organism evidence="7 8">
    <name type="scientific">Micrococcus cohnii</name>
    <dbReference type="NCBI Taxonomy" id="993416"/>
    <lineage>
        <taxon>Bacteria</taxon>
        <taxon>Bacillati</taxon>
        <taxon>Actinomycetota</taxon>
        <taxon>Actinomycetes</taxon>
        <taxon>Micrococcales</taxon>
        <taxon>Micrococcaceae</taxon>
        <taxon>Micrococcus</taxon>
    </lineage>
</organism>
<name>A0A7W7GNG6_9MICC</name>
<dbReference type="GO" id="GO:0016788">
    <property type="term" value="F:hydrolase activity, acting on ester bonds"/>
    <property type="evidence" value="ECO:0007669"/>
    <property type="project" value="UniProtKB-UniRule"/>
</dbReference>
<dbReference type="GO" id="GO:0004518">
    <property type="term" value="F:nuclease activity"/>
    <property type="evidence" value="ECO:0007669"/>
    <property type="project" value="UniProtKB-KW"/>
</dbReference>
<keyword evidence="4 5" id="KW-0378">Hydrolase</keyword>
<gene>
    <name evidence="7" type="ORF">HDA30_000852</name>
</gene>
<dbReference type="SMART" id="SM00732">
    <property type="entry name" value="YqgFc"/>
    <property type="match status" value="1"/>
</dbReference>
<comment type="similarity">
    <text evidence="5">Belongs to the YqgF HJR family.</text>
</comment>
<evidence type="ECO:0000256" key="2">
    <source>
        <dbReference type="ARBA" id="ARBA00022517"/>
    </source>
</evidence>
<dbReference type="InterPro" id="IPR037027">
    <property type="entry name" value="YqgF/RNaseH-like_dom_sf"/>
</dbReference>
<evidence type="ECO:0000259" key="6">
    <source>
        <dbReference type="SMART" id="SM00732"/>
    </source>
</evidence>
<dbReference type="HAMAP" id="MF_00651">
    <property type="entry name" value="Nuclease_YqgF"/>
    <property type="match status" value="1"/>
</dbReference>
<evidence type="ECO:0000256" key="1">
    <source>
        <dbReference type="ARBA" id="ARBA00022490"/>
    </source>
</evidence>
<sequence>MPGPGQARRGRTLGVDVGRARVGLAVTDPDGMLATPVDTLPRDRASGACRRRIVAHTLETEAVAVYVGLPLNLAGEATASTDDAVAYAGRLAAELSAAGSTAVVRLIDERMSTVSAQRGLHASGRTVKNSRAVIDQAAAVEILQSAVDVQRRTGLWAGRDAEFGVNEQE</sequence>
<dbReference type="SUPFAM" id="SSF53098">
    <property type="entry name" value="Ribonuclease H-like"/>
    <property type="match status" value="1"/>
</dbReference>
<keyword evidence="3 5" id="KW-0540">Nuclease</keyword>
<dbReference type="EMBL" id="JACHNA010000001">
    <property type="protein sequence ID" value="MBB4735344.1"/>
    <property type="molecule type" value="Genomic_DNA"/>
</dbReference>
<keyword evidence="1 5" id="KW-0963">Cytoplasm</keyword>
<dbReference type="CDD" id="cd16964">
    <property type="entry name" value="YqgF"/>
    <property type="match status" value="1"/>
</dbReference>
<comment type="function">
    <text evidence="5">Could be a nuclease involved in processing of the 5'-end of pre-16S rRNA.</text>
</comment>
<dbReference type="EC" id="3.1.-.-" evidence="5"/>
<evidence type="ECO:0000256" key="5">
    <source>
        <dbReference type="HAMAP-Rule" id="MF_00651"/>
    </source>
</evidence>
<dbReference type="GO" id="GO:0005829">
    <property type="term" value="C:cytosol"/>
    <property type="evidence" value="ECO:0007669"/>
    <property type="project" value="TreeGrafter"/>
</dbReference>
<reference evidence="7 8" key="1">
    <citation type="submission" date="2020-08" db="EMBL/GenBank/DDBJ databases">
        <title>Sequencing the genomes of 1000 actinobacteria strains.</title>
        <authorList>
            <person name="Klenk H.-P."/>
        </authorList>
    </citation>
    <scope>NUCLEOTIDE SEQUENCE [LARGE SCALE GENOMIC DNA]</scope>
    <source>
        <strain evidence="7 8">DSM 23974</strain>
    </source>
</reference>
<dbReference type="InterPro" id="IPR005227">
    <property type="entry name" value="YqgF"/>
</dbReference>
<dbReference type="AlphaFoldDB" id="A0A7W7GNG6"/>
<dbReference type="Gene3D" id="3.30.420.140">
    <property type="entry name" value="YqgF/RNase H-like domain"/>
    <property type="match status" value="1"/>
</dbReference>
<evidence type="ECO:0000313" key="8">
    <source>
        <dbReference type="Proteomes" id="UP000540191"/>
    </source>
</evidence>
<dbReference type="InterPro" id="IPR006641">
    <property type="entry name" value="YqgF/RNaseH-like_dom"/>
</dbReference>
<dbReference type="PANTHER" id="PTHR33317:SF4">
    <property type="entry name" value="POLYNUCLEOTIDYL TRANSFERASE, RIBONUCLEASE H-LIKE SUPERFAMILY PROTEIN"/>
    <property type="match status" value="1"/>
</dbReference>
<keyword evidence="8" id="KW-1185">Reference proteome</keyword>
<dbReference type="Pfam" id="PF03652">
    <property type="entry name" value="RuvX"/>
    <property type="match status" value="1"/>
</dbReference>
<comment type="caution">
    <text evidence="7">The sequence shown here is derived from an EMBL/GenBank/DDBJ whole genome shotgun (WGS) entry which is preliminary data.</text>
</comment>
<protein>
    <recommendedName>
        <fullName evidence="5">Putative pre-16S rRNA nuclease</fullName>
        <ecNumber evidence="5">3.1.-.-</ecNumber>
    </recommendedName>
</protein>